<gene>
    <name evidence="4" type="ORF">TD95_002941</name>
</gene>
<dbReference type="OrthoDB" id="63581at2759"/>
<feature type="domain" description="VanZ-like" evidence="3">
    <location>
        <begin position="19"/>
        <end position="95"/>
    </location>
</feature>
<comment type="caution">
    <text evidence="4">The sequence shown here is derived from an EMBL/GenBank/DDBJ whole genome shotgun (WGS) entry which is preliminary data.</text>
</comment>
<dbReference type="Proteomes" id="UP000033483">
    <property type="component" value="Unassembled WGS sequence"/>
</dbReference>
<feature type="compositionally biased region" description="Acidic residues" evidence="1">
    <location>
        <begin position="148"/>
        <end position="172"/>
    </location>
</feature>
<organism evidence="4 5">
    <name type="scientific">Thielaviopsis punctulata</name>
    <dbReference type="NCBI Taxonomy" id="72032"/>
    <lineage>
        <taxon>Eukaryota</taxon>
        <taxon>Fungi</taxon>
        <taxon>Dikarya</taxon>
        <taxon>Ascomycota</taxon>
        <taxon>Pezizomycotina</taxon>
        <taxon>Sordariomycetes</taxon>
        <taxon>Hypocreomycetidae</taxon>
        <taxon>Microascales</taxon>
        <taxon>Ceratocystidaceae</taxon>
        <taxon>Thielaviopsis</taxon>
    </lineage>
</organism>
<dbReference type="InterPro" id="IPR006976">
    <property type="entry name" value="VanZ-like"/>
</dbReference>
<reference evidence="4 5" key="1">
    <citation type="submission" date="2015-03" db="EMBL/GenBank/DDBJ databases">
        <authorList>
            <person name="Radwan O."/>
            <person name="Al-Naeli F.A."/>
            <person name="Rendon G.A."/>
            <person name="Fields C."/>
        </authorList>
    </citation>
    <scope>NUCLEOTIDE SEQUENCE [LARGE SCALE GENOMIC DNA]</scope>
    <source>
        <strain evidence="4">CR-DP1</strain>
    </source>
</reference>
<feature type="region of interest" description="Disordered" evidence="1">
    <location>
        <begin position="113"/>
        <end position="191"/>
    </location>
</feature>
<evidence type="ECO:0000313" key="5">
    <source>
        <dbReference type="Proteomes" id="UP000033483"/>
    </source>
</evidence>
<keyword evidence="5" id="KW-1185">Reference proteome</keyword>
<keyword evidence="2" id="KW-0472">Membrane</keyword>
<sequence length="191" mass="21355">MYNTYAGLTSLNFDAVVNDKFLHFTTFFILTLVFYWIVDTHRRRALNFTLSVCTGGLGVGSEFLQAILPNGRTFDVYDIVANVLGSAGAVALCSWYHGRMLDRRRQRRYNAVPGEEPDDLELGEGHETGIVHDNESGEASVPAPALTLEEEVDNWDENAEDNWDDNREEDDLGVGTIGDVKDSVPPKKRID</sequence>
<feature type="transmembrane region" description="Helical" evidence="2">
    <location>
        <begin position="20"/>
        <end position="38"/>
    </location>
</feature>
<feature type="transmembrane region" description="Helical" evidence="2">
    <location>
        <begin position="45"/>
        <end position="67"/>
    </location>
</feature>
<dbReference type="NCBIfam" id="NF037970">
    <property type="entry name" value="vanZ_1"/>
    <property type="match status" value="1"/>
</dbReference>
<dbReference type="EMBL" id="LAEV01000157">
    <property type="protein sequence ID" value="KKA30985.1"/>
    <property type="molecule type" value="Genomic_DNA"/>
</dbReference>
<name>A0A0F4ZL81_9PEZI</name>
<dbReference type="AlphaFoldDB" id="A0A0F4ZL81"/>
<feature type="compositionally biased region" description="Basic and acidic residues" evidence="1">
    <location>
        <begin position="179"/>
        <end position="191"/>
    </location>
</feature>
<evidence type="ECO:0000313" key="4">
    <source>
        <dbReference type="EMBL" id="KKA30985.1"/>
    </source>
</evidence>
<keyword evidence="2" id="KW-1133">Transmembrane helix</keyword>
<keyword evidence="2" id="KW-0812">Transmembrane</keyword>
<evidence type="ECO:0000256" key="1">
    <source>
        <dbReference type="SAM" id="MobiDB-lite"/>
    </source>
</evidence>
<evidence type="ECO:0000256" key="2">
    <source>
        <dbReference type="SAM" id="Phobius"/>
    </source>
</evidence>
<proteinExistence type="predicted"/>
<evidence type="ECO:0000259" key="3">
    <source>
        <dbReference type="Pfam" id="PF04892"/>
    </source>
</evidence>
<feature type="compositionally biased region" description="Basic and acidic residues" evidence="1">
    <location>
        <begin position="123"/>
        <end position="135"/>
    </location>
</feature>
<accession>A0A0F4ZL81</accession>
<dbReference type="PANTHER" id="PTHR28008:SF1">
    <property type="entry name" value="DOMAIN PROTEIN, PUTATIVE (AFU_ORTHOLOGUE AFUA_3G10980)-RELATED"/>
    <property type="match status" value="1"/>
</dbReference>
<protein>
    <recommendedName>
        <fullName evidence="3">VanZ-like domain-containing protein</fullName>
    </recommendedName>
</protein>
<dbReference type="PANTHER" id="PTHR28008">
    <property type="entry name" value="DOMAIN PROTEIN, PUTATIVE (AFU_ORTHOLOGUE AFUA_3G10980)-RELATED"/>
    <property type="match status" value="1"/>
</dbReference>
<feature type="transmembrane region" description="Helical" evidence="2">
    <location>
        <begin position="79"/>
        <end position="98"/>
    </location>
</feature>
<dbReference type="Pfam" id="PF04892">
    <property type="entry name" value="VanZ"/>
    <property type="match status" value="1"/>
</dbReference>